<comment type="caution">
    <text evidence="1">The sequence shown here is derived from an EMBL/GenBank/DDBJ whole genome shotgun (WGS) entry which is preliminary data.</text>
</comment>
<accession>A0ABR8K0N2</accession>
<dbReference type="InterPro" id="IPR012657">
    <property type="entry name" value="23S_rRNA-intervening_sequence"/>
</dbReference>
<dbReference type="NCBIfam" id="TIGR02436">
    <property type="entry name" value="four helix bundle protein"/>
    <property type="match status" value="1"/>
</dbReference>
<dbReference type="Proteomes" id="UP000606003">
    <property type="component" value="Unassembled WGS sequence"/>
</dbReference>
<dbReference type="InterPro" id="IPR036583">
    <property type="entry name" value="23S_rRNA_IVS_sf"/>
</dbReference>
<proteinExistence type="predicted"/>
<dbReference type="PANTHER" id="PTHR38471:SF2">
    <property type="entry name" value="FOUR HELIX BUNDLE PROTEIN"/>
    <property type="match status" value="1"/>
</dbReference>
<evidence type="ECO:0000313" key="1">
    <source>
        <dbReference type="EMBL" id="MBD2723729.1"/>
    </source>
</evidence>
<keyword evidence="2" id="KW-1185">Reference proteome</keyword>
<dbReference type="Gene3D" id="1.20.1440.60">
    <property type="entry name" value="23S rRNA-intervening sequence"/>
    <property type="match status" value="1"/>
</dbReference>
<dbReference type="PANTHER" id="PTHR38471">
    <property type="entry name" value="FOUR HELIX BUNDLE PROTEIN"/>
    <property type="match status" value="1"/>
</dbReference>
<reference evidence="1 2" key="1">
    <citation type="submission" date="2020-09" db="EMBL/GenBank/DDBJ databases">
        <authorList>
            <person name="Kim M.K."/>
        </authorList>
    </citation>
    <scope>NUCLEOTIDE SEQUENCE [LARGE SCALE GENOMIC DNA]</scope>
    <source>
        <strain evidence="1 2">BT189</strain>
    </source>
</reference>
<dbReference type="Pfam" id="PF05635">
    <property type="entry name" value="23S_rRNA_IVP"/>
    <property type="match status" value="1"/>
</dbReference>
<dbReference type="PIRSF" id="PIRSF035652">
    <property type="entry name" value="CHP02436"/>
    <property type="match status" value="1"/>
</dbReference>
<evidence type="ECO:0000313" key="2">
    <source>
        <dbReference type="Proteomes" id="UP000606003"/>
    </source>
</evidence>
<organism evidence="1 2">
    <name type="scientific">Hymenobacter armeniacus</name>
    <dbReference type="NCBI Taxonomy" id="2771358"/>
    <lineage>
        <taxon>Bacteria</taxon>
        <taxon>Pseudomonadati</taxon>
        <taxon>Bacteroidota</taxon>
        <taxon>Cytophagia</taxon>
        <taxon>Cytophagales</taxon>
        <taxon>Hymenobacteraceae</taxon>
        <taxon>Hymenobacter</taxon>
    </lineage>
</organism>
<sequence length="119" mass="13490">MPEADNLIVRLTFEFSLLIIEYTERLEAQRRYVMAKQLMRSGTAIGANVREAQSSESRADFVHKCKIAAKEAEETDYWLLLCHHAPSYESPGELLPRLLSIRKILSKIISSARSPQPSA</sequence>
<gene>
    <name evidence="1" type="ORF">IC234_16500</name>
</gene>
<protein>
    <submittedName>
        <fullName evidence="1">Four helix bundle protein</fullName>
    </submittedName>
</protein>
<name>A0ABR8K0N2_9BACT</name>
<dbReference type="EMBL" id="JACXAC010000005">
    <property type="protein sequence ID" value="MBD2723729.1"/>
    <property type="molecule type" value="Genomic_DNA"/>
</dbReference>
<dbReference type="SUPFAM" id="SSF158446">
    <property type="entry name" value="IVS-encoded protein-like"/>
    <property type="match status" value="1"/>
</dbReference>